<accession>A0ABT9IDR3</accession>
<feature type="transmembrane region" description="Helical" evidence="1">
    <location>
        <begin position="60"/>
        <end position="86"/>
    </location>
</feature>
<dbReference type="EMBL" id="JASNFN010000014">
    <property type="protein sequence ID" value="MDP5183720.1"/>
    <property type="molecule type" value="Genomic_DNA"/>
</dbReference>
<keyword evidence="3" id="KW-1185">Reference proteome</keyword>
<keyword evidence="1" id="KW-0812">Transmembrane</keyword>
<comment type="caution">
    <text evidence="2">The sequence shown here is derived from an EMBL/GenBank/DDBJ whole genome shotgun (WGS) entry which is preliminary data.</text>
</comment>
<protein>
    <submittedName>
        <fullName evidence="2">Uncharacterized protein</fullName>
    </submittedName>
</protein>
<name>A0ABT9IDR3_9ACTN</name>
<keyword evidence="1" id="KW-0472">Membrane</keyword>
<sequence>MSISPAQTYLARTFDDGRWAWARTRRVRRRAVLAQVALFVTLLAATLAAAATDQGWTTTYYVAWTVGMLGFIPLHSVLNAGIRGVFDRSARSLDEHQLRLRDRSFTAMAWPATAMHFLAWSGGVTVVALSDHVALALCLGFLLWLAAGLLSYWHLAWTAPDEGDADA</sequence>
<gene>
    <name evidence="2" type="ORF">QOZ88_13845</name>
</gene>
<organism evidence="2 3">
    <name type="scientific">Blastococcus carthaginiensis</name>
    <dbReference type="NCBI Taxonomy" id="3050034"/>
    <lineage>
        <taxon>Bacteria</taxon>
        <taxon>Bacillati</taxon>
        <taxon>Actinomycetota</taxon>
        <taxon>Actinomycetes</taxon>
        <taxon>Geodermatophilales</taxon>
        <taxon>Geodermatophilaceae</taxon>
        <taxon>Blastococcus</taxon>
    </lineage>
</organism>
<dbReference type="RefSeq" id="WP_306000333.1">
    <property type="nucleotide sequence ID" value="NZ_JASNFN010000014.1"/>
</dbReference>
<dbReference type="Proteomes" id="UP001233673">
    <property type="component" value="Unassembled WGS sequence"/>
</dbReference>
<evidence type="ECO:0000313" key="3">
    <source>
        <dbReference type="Proteomes" id="UP001233673"/>
    </source>
</evidence>
<keyword evidence="1" id="KW-1133">Transmembrane helix</keyword>
<evidence type="ECO:0000256" key="1">
    <source>
        <dbReference type="SAM" id="Phobius"/>
    </source>
</evidence>
<feature type="transmembrane region" description="Helical" evidence="1">
    <location>
        <begin position="133"/>
        <end position="153"/>
    </location>
</feature>
<feature type="transmembrane region" description="Helical" evidence="1">
    <location>
        <begin position="107"/>
        <end position="127"/>
    </location>
</feature>
<reference evidence="3" key="1">
    <citation type="submission" date="2023-05" db="EMBL/GenBank/DDBJ databases">
        <title>Draft genome of Pseudofrankia sp. BMG5.37.</title>
        <authorList>
            <person name="Gtari M."/>
            <person name="Ghodhbane F."/>
            <person name="Sbissi I."/>
        </authorList>
    </citation>
    <scope>NUCLEOTIDE SEQUENCE [LARGE SCALE GENOMIC DNA]</scope>
    <source>
        <strain evidence="3">BMG 814</strain>
    </source>
</reference>
<proteinExistence type="predicted"/>
<evidence type="ECO:0000313" key="2">
    <source>
        <dbReference type="EMBL" id="MDP5183720.1"/>
    </source>
</evidence>